<dbReference type="KEGG" id="hut:Huta_1343"/>
<keyword evidence="1" id="KW-0813">Transport</keyword>
<proteinExistence type="inferred from homology"/>
<gene>
    <name evidence="7" type="ordered locus">Huta_1343</name>
</gene>
<dbReference type="GO" id="GO:1900753">
    <property type="term" value="P:doxorubicin transport"/>
    <property type="evidence" value="ECO:0007669"/>
    <property type="project" value="InterPro"/>
</dbReference>
<evidence type="ECO:0000256" key="1">
    <source>
        <dbReference type="ARBA" id="ARBA00022448"/>
    </source>
</evidence>
<dbReference type="AlphaFoldDB" id="C7NNB9"/>
<dbReference type="InterPro" id="IPR027417">
    <property type="entry name" value="P-loop_NTPase"/>
</dbReference>
<evidence type="ECO:0000256" key="4">
    <source>
        <dbReference type="ARBA" id="ARBA00049985"/>
    </source>
</evidence>
<keyword evidence="2" id="KW-0547">Nucleotide-binding</keyword>
<dbReference type="OrthoDB" id="87732at2157"/>
<dbReference type="Proteomes" id="UP000002071">
    <property type="component" value="Chromosome"/>
</dbReference>
<dbReference type="SUPFAM" id="SSF52540">
    <property type="entry name" value="P-loop containing nucleoside triphosphate hydrolases"/>
    <property type="match status" value="1"/>
</dbReference>
<dbReference type="Pfam" id="PF00005">
    <property type="entry name" value="ABC_tran"/>
    <property type="match status" value="1"/>
</dbReference>
<dbReference type="InterPro" id="IPR003439">
    <property type="entry name" value="ABC_transporter-like_ATP-bd"/>
</dbReference>
<dbReference type="Pfam" id="PF13732">
    <property type="entry name" value="DrrA1-3_C"/>
    <property type="match status" value="1"/>
</dbReference>
<sequence>MAHQSVAADETDIDGTDTDGTDTDGIDTDRTTGGHVTDSERSIEMDALSLTYADGTHAVEDVTLSVPQGEFFGFLGPNGAGKTTTIKVLATLLEPTSGTVEVNGFDVVRDRTAVRASIGYMAQETSIDTELTARENLMFACDAYGVPRDDRARRIADLLNLVDLADVADTPAGNFSGGMKKRLDAATALVHDPDLVFLDEPTTGLDPQARNRLWEYFRRINAGGTTVFLTTQYLEEADHLCDRLAVIRDGRIVADGAPDELKRRVGGDILELEVGGDRAESAGEPVDAAADIVRETAAVEPSATVETTDDAIRITARDAGDLGPDVLLALRDADVPVTGFDVTEPTLDDVFLAIAGDSADGLDGTTETVDAAATEEASGEDAAATEQTSGDTETGRTAEDDNAVQGTEVEA</sequence>
<keyword evidence="3" id="KW-0067">ATP-binding</keyword>
<feature type="compositionally biased region" description="Basic and acidic residues" evidence="5">
    <location>
        <begin position="27"/>
        <end position="40"/>
    </location>
</feature>
<protein>
    <submittedName>
        <fullName evidence="7">Daunorubicin resistance ABC transporter ATPase subunit</fullName>
    </submittedName>
</protein>
<dbReference type="NCBIfam" id="TIGR01188">
    <property type="entry name" value="drrA"/>
    <property type="match status" value="1"/>
</dbReference>
<dbReference type="Gene3D" id="3.40.50.300">
    <property type="entry name" value="P-loop containing nucleotide triphosphate hydrolases"/>
    <property type="match status" value="1"/>
</dbReference>
<evidence type="ECO:0000259" key="6">
    <source>
        <dbReference type="PROSITE" id="PS50893"/>
    </source>
</evidence>
<keyword evidence="8" id="KW-1185">Reference proteome</keyword>
<evidence type="ECO:0000256" key="3">
    <source>
        <dbReference type="ARBA" id="ARBA00022840"/>
    </source>
</evidence>
<name>C7NNB9_HALUD</name>
<feature type="region of interest" description="Disordered" evidence="5">
    <location>
        <begin position="1"/>
        <end position="40"/>
    </location>
</feature>
<dbReference type="PROSITE" id="PS50893">
    <property type="entry name" value="ABC_TRANSPORTER_2"/>
    <property type="match status" value="1"/>
</dbReference>
<dbReference type="InterPro" id="IPR025302">
    <property type="entry name" value="DrrA1/2-like_C"/>
</dbReference>
<evidence type="ECO:0000256" key="2">
    <source>
        <dbReference type="ARBA" id="ARBA00022741"/>
    </source>
</evidence>
<evidence type="ECO:0000313" key="7">
    <source>
        <dbReference type="EMBL" id="ACV11519.1"/>
    </source>
</evidence>
<accession>C7NNB9</accession>
<dbReference type="EMBL" id="CP001687">
    <property type="protein sequence ID" value="ACV11519.1"/>
    <property type="molecule type" value="Genomic_DNA"/>
</dbReference>
<dbReference type="InterPro" id="IPR005894">
    <property type="entry name" value="DrrA"/>
</dbReference>
<organism evidence="7 8">
    <name type="scientific">Halorhabdus utahensis (strain DSM 12940 / JCM 11049 / AX-2)</name>
    <dbReference type="NCBI Taxonomy" id="519442"/>
    <lineage>
        <taxon>Archaea</taxon>
        <taxon>Methanobacteriati</taxon>
        <taxon>Methanobacteriota</taxon>
        <taxon>Stenosarchaea group</taxon>
        <taxon>Halobacteria</taxon>
        <taxon>Halobacteriales</taxon>
        <taxon>Haloarculaceae</taxon>
        <taxon>Halorhabdus</taxon>
    </lineage>
</organism>
<comment type="similarity">
    <text evidence="4">Belongs to the ABC transporter superfamily. Drug exporter-1 (DrugE1) (TC 3.A.1.105) family.</text>
</comment>
<dbReference type="GO" id="GO:0043215">
    <property type="term" value="P:daunorubicin transport"/>
    <property type="evidence" value="ECO:0007669"/>
    <property type="project" value="InterPro"/>
</dbReference>
<dbReference type="PANTHER" id="PTHR42711">
    <property type="entry name" value="ABC TRANSPORTER ATP-BINDING PROTEIN"/>
    <property type="match status" value="1"/>
</dbReference>
<dbReference type="RefSeq" id="WP_015789093.1">
    <property type="nucleotide sequence ID" value="NC_013158.1"/>
</dbReference>
<feature type="domain" description="ABC transporter" evidence="6">
    <location>
        <begin position="43"/>
        <end position="274"/>
    </location>
</feature>
<evidence type="ECO:0000313" key="8">
    <source>
        <dbReference type="Proteomes" id="UP000002071"/>
    </source>
</evidence>
<dbReference type="eggNOG" id="arCOG00194">
    <property type="taxonomic scope" value="Archaea"/>
</dbReference>
<dbReference type="GO" id="GO:0016887">
    <property type="term" value="F:ATP hydrolysis activity"/>
    <property type="evidence" value="ECO:0007669"/>
    <property type="project" value="InterPro"/>
</dbReference>
<dbReference type="InterPro" id="IPR050763">
    <property type="entry name" value="ABC_transporter_ATP-binding"/>
</dbReference>
<dbReference type="InterPro" id="IPR003593">
    <property type="entry name" value="AAA+_ATPase"/>
</dbReference>
<dbReference type="SMART" id="SM00382">
    <property type="entry name" value="AAA"/>
    <property type="match status" value="1"/>
</dbReference>
<dbReference type="STRING" id="519442.Huta_1343"/>
<feature type="compositionally biased region" description="Acidic residues" evidence="5">
    <location>
        <begin position="9"/>
        <end position="26"/>
    </location>
</feature>
<feature type="compositionally biased region" description="Low complexity" evidence="5">
    <location>
        <begin position="365"/>
        <end position="376"/>
    </location>
</feature>
<feature type="region of interest" description="Disordered" evidence="5">
    <location>
        <begin position="358"/>
        <end position="411"/>
    </location>
</feature>
<dbReference type="GO" id="GO:0005524">
    <property type="term" value="F:ATP binding"/>
    <property type="evidence" value="ECO:0007669"/>
    <property type="project" value="UniProtKB-KW"/>
</dbReference>
<evidence type="ECO:0000256" key="5">
    <source>
        <dbReference type="SAM" id="MobiDB-lite"/>
    </source>
</evidence>
<dbReference type="HOGENOM" id="CLU_000604_1_2_2"/>
<reference evidence="7 8" key="1">
    <citation type="journal article" date="2009" name="Stand. Genomic Sci.">
        <title>Complete genome sequence of Halorhabdus utahensis type strain (AX-2).</title>
        <authorList>
            <person name="Anderson I."/>
            <person name="Tindall B.J."/>
            <person name="Pomrenke H."/>
            <person name="Goker M."/>
            <person name="Lapidus A."/>
            <person name="Nolan M."/>
            <person name="Copeland A."/>
            <person name="Glavina Del Rio T."/>
            <person name="Chen F."/>
            <person name="Tice H."/>
            <person name="Cheng J.F."/>
            <person name="Lucas S."/>
            <person name="Chertkov O."/>
            <person name="Bruce D."/>
            <person name="Brettin T."/>
            <person name="Detter J.C."/>
            <person name="Han C."/>
            <person name="Goodwin L."/>
            <person name="Land M."/>
            <person name="Hauser L."/>
            <person name="Chang Y.J."/>
            <person name="Jeffries C.D."/>
            <person name="Pitluck S."/>
            <person name="Pati A."/>
            <person name="Mavromatis K."/>
            <person name="Ivanova N."/>
            <person name="Ovchinnikova G."/>
            <person name="Chen A."/>
            <person name="Palaniappan K."/>
            <person name="Chain P."/>
            <person name="Rohde M."/>
            <person name="Bristow J."/>
            <person name="Eisen J.A."/>
            <person name="Markowitz V."/>
            <person name="Hugenholtz P."/>
            <person name="Kyrpides N.C."/>
            <person name="Klenk H.P."/>
        </authorList>
    </citation>
    <scope>NUCLEOTIDE SEQUENCE [LARGE SCALE GENOMIC DNA]</scope>
    <source>
        <strain evidence="8">DSM 12940 / JCM 11049 / AX-2</strain>
    </source>
</reference>
<dbReference type="GeneID" id="8383620"/>
<dbReference type="PANTHER" id="PTHR42711:SF5">
    <property type="entry name" value="ABC TRANSPORTER ATP-BINDING PROTEIN NATA"/>
    <property type="match status" value="1"/>
</dbReference>